<accession>A0A200I172</accession>
<keyword evidence="1" id="KW-0677">Repeat</keyword>
<dbReference type="Pfam" id="PF00874">
    <property type="entry name" value="PRD"/>
    <property type="match status" value="2"/>
</dbReference>
<protein>
    <recommendedName>
        <fullName evidence="2">PRD domain-containing protein</fullName>
    </recommendedName>
</protein>
<dbReference type="InterPro" id="IPR036650">
    <property type="entry name" value="CAT_RNA-bd_dom_sf"/>
</dbReference>
<dbReference type="Pfam" id="PF03123">
    <property type="entry name" value="CAT_RBD"/>
    <property type="match status" value="1"/>
</dbReference>
<proteinExistence type="predicted"/>
<dbReference type="AlphaFoldDB" id="A0A200I172"/>
<feature type="domain" description="PRD" evidence="2">
    <location>
        <begin position="201"/>
        <end position="306"/>
    </location>
</feature>
<gene>
    <name evidence="3" type="ORF">A5869_001562</name>
</gene>
<dbReference type="Proteomes" id="UP000196503">
    <property type="component" value="Unassembled WGS sequence"/>
</dbReference>
<evidence type="ECO:0000313" key="4">
    <source>
        <dbReference type="Proteomes" id="UP000196503"/>
    </source>
</evidence>
<dbReference type="Gene3D" id="1.10.1790.10">
    <property type="entry name" value="PRD domain"/>
    <property type="match status" value="2"/>
</dbReference>
<dbReference type="GO" id="GO:0006355">
    <property type="term" value="P:regulation of DNA-templated transcription"/>
    <property type="evidence" value="ECO:0007669"/>
    <property type="project" value="InterPro"/>
</dbReference>
<dbReference type="InterPro" id="IPR011608">
    <property type="entry name" value="PRD"/>
</dbReference>
<dbReference type="GO" id="GO:0003723">
    <property type="term" value="F:RNA binding"/>
    <property type="evidence" value="ECO:0007669"/>
    <property type="project" value="InterPro"/>
</dbReference>
<dbReference type="SMART" id="SM01061">
    <property type="entry name" value="CAT_RBD"/>
    <property type="match status" value="1"/>
</dbReference>
<feature type="domain" description="PRD" evidence="2">
    <location>
        <begin position="94"/>
        <end position="198"/>
    </location>
</feature>
<reference evidence="3 4" key="1">
    <citation type="submission" date="2017-05" db="EMBL/GenBank/DDBJ databases">
        <title>The Genome Sequence of Enterococcus faecium 2D5_DIV0622.</title>
        <authorList>
            <consortium name="The Broad Institute Genomics Platform"/>
            <consortium name="The Broad Institute Genomic Center for Infectious Diseases"/>
            <person name="Earl A."/>
            <person name="Manson A."/>
            <person name="Schwartman J."/>
            <person name="Gilmore M."/>
            <person name="Abouelleil A."/>
            <person name="Cao P."/>
            <person name="Chapman S."/>
            <person name="Cusick C."/>
            <person name="Shea T."/>
            <person name="Young S."/>
            <person name="Neafsey D."/>
            <person name="Nusbaum C."/>
            <person name="Birren B."/>
        </authorList>
    </citation>
    <scope>NUCLEOTIDE SEQUENCE [LARGE SCALE GENOMIC DNA]</scope>
    <source>
        <strain evidence="3 4">2D5_DIV0622</strain>
    </source>
</reference>
<dbReference type="SUPFAM" id="SSF50151">
    <property type="entry name" value="SacY-like RNA-binding domain"/>
    <property type="match status" value="1"/>
</dbReference>
<dbReference type="InterPro" id="IPR004341">
    <property type="entry name" value="CAT_RNA-bd_dom"/>
</dbReference>
<dbReference type="InterPro" id="IPR036634">
    <property type="entry name" value="PRD_sf"/>
</dbReference>
<name>A0A200I172_9ENTE</name>
<dbReference type="PANTHER" id="PTHR30185">
    <property type="entry name" value="CRYPTIC BETA-GLUCOSIDE BGL OPERON ANTITERMINATOR"/>
    <property type="match status" value="1"/>
</dbReference>
<comment type="caution">
    <text evidence="3">The sequence shown here is derived from an EMBL/GenBank/DDBJ whole genome shotgun (WGS) entry which is preliminary data.</text>
</comment>
<dbReference type="PROSITE" id="PS51372">
    <property type="entry name" value="PRD_2"/>
    <property type="match status" value="2"/>
</dbReference>
<dbReference type="EMBL" id="NIBL01000002">
    <property type="protein sequence ID" value="OUZ18080.1"/>
    <property type="molecule type" value="Genomic_DNA"/>
</dbReference>
<dbReference type="SUPFAM" id="SSF63520">
    <property type="entry name" value="PTS-regulatory domain, PRD"/>
    <property type="match status" value="2"/>
</dbReference>
<dbReference type="PANTHER" id="PTHR30185:SF15">
    <property type="entry name" value="CRYPTIC BETA-GLUCOSIDE BGL OPERON ANTITERMINATOR"/>
    <property type="match status" value="1"/>
</dbReference>
<dbReference type="InterPro" id="IPR050661">
    <property type="entry name" value="BglG_antiterminators"/>
</dbReference>
<organism evidence="3 4">
    <name type="scientific">Enterococcus cecorum</name>
    <dbReference type="NCBI Taxonomy" id="44008"/>
    <lineage>
        <taxon>Bacteria</taxon>
        <taxon>Bacillati</taxon>
        <taxon>Bacillota</taxon>
        <taxon>Bacilli</taxon>
        <taxon>Lactobacillales</taxon>
        <taxon>Enterococcaceae</taxon>
        <taxon>Enterococcus</taxon>
    </lineage>
</organism>
<sequence length="306" mass="36702">MVDVDYMYLHQLFGVFFYFLKLKEAKEVRYRVIKPLNNNVAIVRTDQENQAIVMGAGIAFQKKKGDLISSEKVDKIFVLKDQEAQLNFSTLLKEIPLDFITTTYEIIENGISRYQYYVQDYLYVTLTDHIYWSYQHLKNDEYVESKLSSMQMQYPVEYEIAIDAIQIIQKRLWIKFPEDEQTRIALHFINAKKQGDSITEIHQEKKNELIIKIKDFLEDNKVFRTKSNQNFYDRLMIHLSYFIDRIEENCQQSDDFIEQLDRSLKQDYPKAYQLSTQLFVLIQHQYNKELSSNEMIYLTIHIQRLL</sequence>
<dbReference type="Gene3D" id="2.30.24.10">
    <property type="entry name" value="CAT RNA-binding domain"/>
    <property type="match status" value="1"/>
</dbReference>
<evidence type="ECO:0000256" key="1">
    <source>
        <dbReference type="ARBA" id="ARBA00022737"/>
    </source>
</evidence>
<evidence type="ECO:0000313" key="3">
    <source>
        <dbReference type="EMBL" id="OUZ18080.1"/>
    </source>
</evidence>
<evidence type="ECO:0000259" key="2">
    <source>
        <dbReference type="PROSITE" id="PS51372"/>
    </source>
</evidence>